<evidence type="ECO:0000313" key="1">
    <source>
        <dbReference type="EMBL" id="MCI64340.1"/>
    </source>
</evidence>
<proteinExistence type="predicted"/>
<organism evidence="1 2">
    <name type="scientific">Trifolium medium</name>
    <dbReference type="NCBI Taxonomy" id="97028"/>
    <lineage>
        <taxon>Eukaryota</taxon>
        <taxon>Viridiplantae</taxon>
        <taxon>Streptophyta</taxon>
        <taxon>Embryophyta</taxon>
        <taxon>Tracheophyta</taxon>
        <taxon>Spermatophyta</taxon>
        <taxon>Magnoliopsida</taxon>
        <taxon>eudicotyledons</taxon>
        <taxon>Gunneridae</taxon>
        <taxon>Pentapetalae</taxon>
        <taxon>rosids</taxon>
        <taxon>fabids</taxon>
        <taxon>Fabales</taxon>
        <taxon>Fabaceae</taxon>
        <taxon>Papilionoideae</taxon>
        <taxon>50 kb inversion clade</taxon>
        <taxon>NPAAA clade</taxon>
        <taxon>Hologalegina</taxon>
        <taxon>IRL clade</taxon>
        <taxon>Trifolieae</taxon>
        <taxon>Trifolium</taxon>
    </lineage>
</organism>
<sequence>MVSSFHALPHFKIWDFLMLIGLDARVHAAPFL</sequence>
<accession>A0A392TVN3</accession>
<keyword evidence="2" id="KW-1185">Reference proteome</keyword>
<name>A0A392TVN3_9FABA</name>
<comment type="caution">
    <text evidence="1">The sequence shown here is derived from an EMBL/GenBank/DDBJ whole genome shotgun (WGS) entry which is preliminary data.</text>
</comment>
<reference evidence="1 2" key="1">
    <citation type="journal article" date="2018" name="Front. Plant Sci.">
        <title>Red Clover (Trifolium pratense) and Zigzag Clover (T. medium) - A Picture of Genomic Similarities and Differences.</title>
        <authorList>
            <person name="Dluhosova J."/>
            <person name="Istvanek J."/>
            <person name="Nedelnik J."/>
            <person name="Repkova J."/>
        </authorList>
    </citation>
    <scope>NUCLEOTIDE SEQUENCE [LARGE SCALE GENOMIC DNA]</scope>
    <source>
        <strain evidence="2">cv. 10/8</strain>
        <tissue evidence="1">Leaf</tissue>
    </source>
</reference>
<feature type="non-terminal residue" evidence="1">
    <location>
        <position position="32"/>
    </location>
</feature>
<dbReference type="Proteomes" id="UP000265520">
    <property type="component" value="Unassembled WGS sequence"/>
</dbReference>
<evidence type="ECO:0000313" key="2">
    <source>
        <dbReference type="Proteomes" id="UP000265520"/>
    </source>
</evidence>
<protein>
    <submittedName>
        <fullName evidence="1">Uncharacterized protein</fullName>
    </submittedName>
</protein>
<dbReference type="AlphaFoldDB" id="A0A392TVN3"/>
<dbReference type="EMBL" id="LXQA010653718">
    <property type="protein sequence ID" value="MCI64340.1"/>
    <property type="molecule type" value="Genomic_DNA"/>
</dbReference>